<dbReference type="InterPro" id="IPR002893">
    <property type="entry name" value="Znf_MYND"/>
</dbReference>
<evidence type="ECO:0000256" key="12">
    <source>
        <dbReference type="PROSITE-ProRule" id="PRU00035"/>
    </source>
</evidence>
<comment type="subcellular location">
    <subcellularLocation>
        <location evidence="2">Chromosome</location>
    </subcellularLocation>
    <subcellularLocation>
        <location evidence="1">Nucleus</location>
    </subcellularLocation>
</comment>
<feature type="compositionally biased region" description="Low complexity" evidence="15">
    <location>
        <begin position="678"/>
        <end position="703"/>
    </location>
</feature>
<proteinExistence type="predicted"/>
<dbReference type="PROSITE" id="PS50865">
    <property type="entry name" value="ZF_MYND_2"/>
    <property type="match status" value="1"/>
</dbReference>
<dbReference type="InterPro" id="IPR019786">
    <property type="entry name" value="Zinc_finger_PHD-type_CS"/>
</dbReference>
<dbReference type="GO" id="GO:0005694">
    <property type="term" value="C:chromosome"/>
    <property type="evidence" value="ECO:0007669"/>
    <property type="project" value="UniProtKB-SubCell"/>
</dbReference>
<evidence type="ECO:0000256" key="15">
    <source>
        <dbReference type="SAM" id="MobiDB-lite"/>
    </source>
</evidence>
<dbReference type="InterPro" id="IPR001487">
    <property type="entry name" value="Bromodomain"/>
</dbReference>
<dbReference type="SMART" id="SM00297">
    <property type="entry name" value="BROMO"/>
    <property type="match status" value="1"/>
</dbReference>
<keyword evidence="14" id="KW-0175">Coiled coil</keyword>
<dbReference type="InterPro" id="IPR001965">
    <property type="entry name" value="Znf_PHD"/>
</dbReference>
<feature type="compositionally biased region" description="Polar residues" evidence="15">
    <location>
        <begin position="169"/>
        <end position="181"/>
    </location>
</feature>
<dbReference type="SUPFAM" id="SSF57903">
    <property type="entry name" value="FYVE/PHD zinc finger"/>
    <property type="match status" value="1"/>
</dbReference>
<evidence type="ECO:0000256" key="1">
    <source>
        <dbReference type="ARBA" id="ARBA00004123"/>
    </source>
</evidence>
<organism evidence="20 21">
    <name type="scientific">Daphnia sinensis</name>
    <dbReference type="NCBI Taxonomy" id="1820382"/>
    <lineage>
        <taxon>Eukaryota</taxon>
        <taxon>Metazoa</taxon>
        <taxon>Ecdysozoa</taxon>
        <taxon>Arthropoda</taxon>
        <taxon>Crustacea</taxon>
        <taxon>Branchiopoda</taxon>
        <taxon>Diplostraca</taxon>
        <taxon>Cladocera</taxon>
        <taxon>Anomopoda</taxon>
        <taxon>Daphniidae</taxon>
        <taxon>Daphnia</taxon>
        <taxon>Daphnia similis group</taxon>
    </lineage>
</organism>
<evidence type="ECO:0000256" key="13">
    <source>
        <dbReference type="PROSITE-ProRule" id="PRU00134"/>
    </source>
</evidence>
<feature type="compositionally biased region" description="Basic and acidic residues" evidence="15">
    <location>
        <begin position="613"/>
        <end position="622"/>
    </location>
</feature>
<evidence type="ECO:0000259" key="17">
    <source>
        <dbReference type="PROSITE" id="PS50016"/>
    </source>
</evidence>
<keyword evidence="11" id="KW-0539">Nucleus</keyword>
<sequence>MNSAEIASVTNESSIDRVMEDVDIIPNRLSSEYREPADNVASNCESFNILSQSEDSPEINGDSKDHLDDDEVQSLHIAEDADGDSAEEGDEVEDEEMPELIDSDGAGNQRPGKDDGTAGETSDDEEAPPGLMANHGSMLKDECKNVDSGSSFFETEQHEDDLQGHNGKGDQNQNSKLQGTPSAALRRSSRTKLPISPSPNDIPSTVGRTTRSQINPEIIAKQKSFMHKYQIAVKSSMDSYVRSATSDVEHVKVEHQATKRKWEDTGGLDSANSPHMSPVQDKKSKKLVTNTPSTTKVGSHFMELQSKSFTRHDTFCWACHMDGQVLECRQCPRVFHQRCVQLQSPIPPNWICTECGSVRNAEKHNQLDMDQLTVMLNFAMERIKSVADAQPFFKPVDTEEFPHYTEYIVSPVDISQLEEKISRKSYASTRAFLADFRWILHNCIIFNSSHSKLTSTARTLMKVCKHEMAEIDTCADCYVHAHTKRETWFLEPCQRPHLLLWAKLKGFPHWPAKAMKANKEGNVDVRFFGAHDRAWVPAKDCFLYSREMPMQLKNQRKANLIASVEEVDEHIKRLIERYGSFTYPPPRTAYNPSKEDEQLQQLIPGYKVPEQSSRCKSDRVGESGETESMNSDSDAGDALDNDLAAHADLPEGDRTEDHSEGRNFLAMLQLAPRSSAEAATPRTVTPTSTSTSASPTPSQSMAPVTVSKLAAPNATSTVASKNSKTSRVSTPKVNIGETADDLPLRTKSASINDNSSSEATCEIIKIANPHPSSPLRRSSTSKEMLPVKTEPVENDEEDDASSTTGSKTCSISLAIDNVVGNYKPPVAVKPKPEISAKSTPKSVSKPNPSKPPGSKPSTQKFRSTPKTMQNRPSSVKIMSASKTNAKTSRRLAGDEEEDELDPAMYLDPTITITLINSDEKKAASKHVSDVASASSISSSDLQALNALGENVSITVVPKRKVGSNPTGGSRSKENEAVEQPMVIEVDPVALQKAKAPGQAAKARKSFPAKARPIGHSSQTSVQKTSQKHAAPPMVSIPSRHLGMEIARPTTQQPPSSRIPSITVRPVTQLPASQPSIILQPGSTDTSSINAIAAAMKQTNSSSSTATSGTGNNTLTLNTMHTVGPESGFGTGGLLLTFNRTTPAFAAATSTAPSASQALVQSKGDCGPLTAQLTSRTQQISEMVRNTLETLMQEMSSAGNLEATIVQLQMDLERSRSLHQQEIAEMKKTLEAQQSSAEVEKQRALAELRRQLETEKQKAIEEIKKKQWCAHCSQEAIFYCCWNTAYCDYPCQQAHWPKHMATCANANQNTEADVTEAEACNTSLESKTPSPQKSIAAVNGSPSQSRKITSIVKTSQNASLPADLGYTVLTSSDMSLTTSPSNTVGLRVQPITGAHHNDRLIGLDTCSSSNSFGEINSVFIDCSTNW</sequence>
<feature type="region of interest" description="Disordered" evidence="15">
    <location>
        <begin position="48"/>
        <end position="208"/>
    </location>
</feature>
<dbReference type="Proteomes" id="UP000820818">
    <property type="component" value="Linkage Group LG4"/>
</dbReference>
<feature type="compositionally biased region" description="Polar residues" evidence="15">
    <location>
        <begin position="1"/>
        <end position="13"/>
    </location>
</feature>
<dbReference type="Gene3D" id="1.20.920.10">
    <property type="entry name" value="Bromodomain-like"/>
    <property type="match status" value="1"/>
</dbReference>
<evidence type="ECO:0000313" key="20">
    <source>
        <dbReference type="EMBL" id="KAI9560413.1"/>
    </source>
</evidence>
<dbReference type="GO" id="GO:0140006">
    <property type="term" value="F:histone H3 reader activity"/>
    <property type="evidence" value="ECO:0007669"/>
    <property type="project" value="UniProtKB-ARBA"/>
</dbReference>
<dbReference type="Gene3D" id="3.30.40.10">
    <property type="entry name" value="Zinc/RING finger domain, C3HC4 (zinc finger)"/>
    <property type="match status" value="1"/>
</dbReference>
<dbReference type="SUPFAM" id="SSF63748">
    <property type="entry name" value="Tudor/PWWP/MBT"/>
    <property type="match status" value="1"/>
</dbReference>
<accession>A0AAD5PW77</accession>
<dbReference type="SMART" id="SM00249">
    <property type="entry name" value="PHD"/>
    <property type="match status" value="1"/>
</dbReference>
<evidence type="ECO:0000256" key="9">
    <source>
        <dbReference type="ARBA" id="ARBA00023117"/>
    </source>
</evidence>
<dbReference type="SMART" id="SM00293">
    <property type="entry name" value="PWWP"/>
    <property type="match status" value="1"/>
</dbReference>
<feature type="region of interest" description="Disordered" evidence="15">
    <location>
        <begin position="251"/>
        <end position="292"/>
    </location>
</feature>
<dbReference type="PANTHER" id="PTHR46453">
    <property type="entry name" value="PROTEIN KINASE C-BINDING PROTEIN 1"/>
    <property type="match status" value="1"/>
</dbReference>
<keyword evidence="7" id="KW-0156">Chromatin regulator</keyword>
<dbReference type="PROSITE" id="PS50812">
    <property type="entry name" value="PWWP"/>
    <property type="match status" value="1"/>
</dbReference>
<dbReference type="EMBL" id="WJBH02000004">
    <property type="protein sequence ID" value="KAI9560413.1"/>
    <property type="molecule type" value="Genomic_DNA"/>
</dbReference>
<comment type="caution">
    <text evidence="20">The sequence shown here is derived from an EMBL/GenBank/DDBJ whole genome shotgun (WGS) entry which is preliminary data.</text>
</comment>
<feature type="compositionally biased region" description="Polar residues" evidence="15">
    <location>
        <begin position="715"/>
        <end position="732"/>
    </location>
</feature>
<keyword evidence="6" id="KW-0862">Zinc</keyword>
<feature type="domain" description="PWWP" evidence="18">
    <location>
        <begin position="496"/>
        <end position="547"/>
    </location>
</feature>
<dbReference type="Gene3D" id="6.10.140.2220">
    <property type="match status" value="1"/>
</dbReference>
<dbReference type="SUPFAM" id="SSF47370">
    <property type="entry name" value="Bromodomain"/>
    <property type="match status" value="1"/>
</dbReference>
<keyword evidence="3" id="KW-0158">Chromosome</keyword>
<feature type="region of interest" description="Disordered" evidence="15">
    <location>
        <begin position="674"/>
        <end position="703"/>
    </location>
</feature>
<evidence type="ECO:0000256" key="6">
    <source>
        <dbReference type="ARBA" id="ARBA00022833"/>
    </source>
</evidence>
<gene>
    <name evidence="20" type="ORF">GHT06_014430</name>
</gene>
<feature type="compositionally biased region" description="Basic and acidic residues" evidence="15">
    <location>
        <begin position="251"/>
        <end position="264"/>
    </location>
</feature>
<evidence type="ECO:0000259" key="19">
    <source>
        <dbReference type="PROSITE" id="PS50865"/>
    </source>
</evidence>
<feature type="compositionally biased region" description="Polar residues" evidence="15">
    <location>
        <begin position="198"/>
        <end position="208"/>
    </location>
</feature>
<keyword evidence="8" id="KW-0805">Transcription regulation</keyword>
<dbReference type="Pfam" id="PF00855">
    <property type="entry name" value="PWWP"/>
    <property type="match status" value="1"/>
</dbReference>
<dbReference type="InterPro" id="IPR057053">
    <property type="entry name" value="MYND_ZMYND11_ZMYD8"/>
</dbReference>
<dbReference type="PROSITE" id="PS50016">
    <property type="entry name" value="ZF_PHD_2"/>
    <property type="match status" value="1"/>
</dbReference>
<feature type="region of interest" description="Disordered" evidence="15">
    <location>
        <begin position="604"/>
        <end position="639"/>
    </location>
</feature>
<dbReference type="InterPro" id="IPR019787">
    <property type="entry name" value="Znf_PHD-finger"/>
</dbReference>
<evidence type="ECO:0000256" key="11">
    <source>
        <dbReference type="ARBA" id="ARBA00023242"/>
    </source>
</evidence>
<dbReference type="InterPro" id="IPR044075">
    <property type="entry name" value="PRKCBP1_PHD"/>
</dbReference>
<feature type="compositionally biased region" description="Polar residues" evidence="15">
    <location>
        <begin position="861"/>
        <end position="873"/>
    </location>
</feature>
<evidence type="ECO:0000256" key="8">
    <source>
        <dbReference type="ARBA" id="ARBA00023015"/>
    </source>
</evidence>
<evidence type="ECO:0000313" key="21">
    <source>
        <dbReference type="Proteomes" id="UP000820818"/>
    </source>
</evidence>
<reference evidence="20 21" key="1">
    <citation type="submission" date="2022-05" db="EMBL/GenBank/DDBJ databases">
        <title>A multi-omics perspective on studying reproductive biology in Daphnia sinensis.</title>
        <authorList>
            <person name="Jia J."/>
        </authorList>
    </citation>
    <scope>NUCLEOTIDE SEQUENCE [LARGE SCALE GENOMIC DNA]</scope>
    <source>
        <strain evidence="20 21">WSL</strain>
    </source>
</reference>
<feature type="region of interest" description="Disordered" evidence="15">
    <location>
        <begin position="1003"/>
        <end position="1034"/>
    </location>
</feature>
<feature type="region of interest" description="Disordered" evidence="15">
    <location>
        <begin position="821"/>
        <end position="901"/>
    </location>
</feature>
<keyword evidence="9 12" id="KW-0103">Bromodomain</keyword>
<dbReference type="PROSITE" id="PS01360">
    <property type="entry name" value="ZF_MYND_1"/>
    <property type="match status" value="1"/>
</dbReference>
<dbReference type="PROSITE" id="PS50014">
    <property type="entry name" value="BROMODOMAIN_2"/>
    <property type="match status" value="1"/>
</dbReference>
<feature type="compositionally biased region" description="Low complexity" evidence="15">
    <location>
        <begin position="837"/>
        <end position="847"/>
    </location>
</feature>
<evidence type="ECO:0000256" key="14">
    <source>
        <dbReference type="SAM" id="Coils"/>
    </source>
</evidence>
<feature type="coiled-coil region" evidence="14">
    <location>
        <begin position="1222"/>
        <end position="1264"/>
    </location>
</feature>
<dbReference type="FunFam" id="6.10.140.2220:FF:000002">
    <property type="entry name" value="Protein kinase C-binding protein 1 isoform C"/>
    <property type="match status" value="1"/>
</dbReference>
<dbReference type="Gene3D" id="2.30.30.140">
    <property type="match status" value="1"/>
</dbReference>
<keyword evidence="10" id="KW-0804">Transcription</keyword>
<feature type="domain" description="PHD-type" evidence="17">
    <location>
        <begin position="313"/>
        <end position="358"/>
    </location>
</feature>
<dbReference type="CDD" id="cd15538">
    <property type="entry name" value="PHD_PRKCBP1"/>
    <property type="match status" value="1"/>
</dbReference>
<name>A0AAD5PW77_9CRUS</name>
<dbReference type="GO" id="GO:0008270">
    <property type="term" value="F:zinc ion binding"/>
    <property type="evidence" value="ECO:0007669"/>
    <property type="project" value="UniProtKB-KW"/>
</dbReference>
<dbReference type="InterPro" id="IPR056987">
    <property type="entry name" value="ZMYND8_CC"/>
</dbReference>
<dbReference type="InterPro" id="IPR011011">
    <property type="entry name" value="Znf_FYVE_PHD"/>
</dbReference>
<dbReference type="CDD" id="cd20160">
    <property type="entry name" value="PWWP_PRKCBP1"/>
    <property type="match status" value="1"/>
</dbReference>
<evidence type="ECO:0000259" key="16">
    <source>
        <dbReference type="PROSITE" id="PS50014"/>
    </source>
</evidence>
<keyword evidence="21" id="KW-1185">Reference proteome</keyword>
<dbReference type="InterPro" id="IPR000313">
    <property type="entry name" value="PWWP_dom"/>
</dbReference>
<evidence type="ECO:0000259" key="18">
    <source>
        <dbReference type="PROSITE" id="PS50812"/>
    </source>
</evidence>
<dbReference type="Pfam" id="PF00439">
    <property type="entry name" value="Bromodomain"/>
    <property type="match status" value="1"/>
</dbReference>
<feature type="region of interest" description="Disordered" evidence="15">
    <location>
        <begin position="1099"/>
        <end position="1118"/>
    </location>
</feature>
<feature type="domain" description="Bromo" evidence="16">
    <location>
        <begin position="384"/>
        <end position="454"/>
    </location>
</feature>
<evidence type="ECO:0000256" key="2">
    <source>
        <dbReference type="ARBA" id="ARBA00004286"/>
    </source>
</evidence>
<dbReference type="Pfam" id="PF24324">
    <property type="entry name" value="MYND_ZMYND11_ZMYD8"/>
    <property type="match status" value="1"/>
</dbReference>
<protein>
    <recommendedName>
        <fullName evidence="22">Protein kinase C-binding protein 1</fullName>
    </recommendedName>
</protein>
<dbReference type="Pfam" id="PF23460">
    <property type="entry name" value="ZMYND8_CC"/>
    <property type="match status" value="1"/>
</dbReference>
<keyword evidence="4" id="KW-0479">Metal-binding</keyword>
<feature type="compositionally biased region" description="Acidic residues" evidence="15">
    <location>
        <begin position="80"/>
        <end position="102"/>
    </location>
</feature>
<evidence type="ECO:0000256" key="10">
    <source>
        <dbReference type="ARBA" id="ARBA00023163"/>
    </source>
</evidence>
<dbReference type="PROSITE" id="PS01359">
    <property type="entry name" value="ZF_PHD_1"/>
    <property type="match status" value="1"/>
</dbReference>
<dbReference type="InterPro" id="IPR036427">
    <property type="entry name" value="Bromodomain-like_sf"/>
</dbReference>
<evidence type="ECO:0000256" key="4">
    <source>
        <dbReference type="ARBA" id="ARBA00022723"/>
    </source>
</evidence>
<dbReference type="SUPFAM" id="SSF144232">
    <property type="entry name" value="HIT/MYND zinc finger-like"/>
    <property type="match status" value="1"/>
</dbReference>
<dbReference type="GO" id="GO:0003714">
    <property type="term" value="F:transcription corepressor activity"/>
    <property type="evidence" value="ECO:0007669"/>
    <property type="project" value="TreeGrafter"/>
</dbReference>
<dbReference type="GO" id="GO:0005634">
    <property type="term" value="C:nucleus"/>
    <property type="evidence" value="ECO:0007669"/>
    <property type="project" value="UniProtKB-SubCell"/>
</dbReference>
<evidence type="ECO:0008006" key="22">
    <source>
        <dbReference type="Google" id="ProtNLM"/>
    </source>
</evidence>
<feature type="region of interest" description="Disordered" evidence="15">
    <location>
        <begin position="766"/>
        <end position="809"/>
    </location>
</feature>
<dbReference type="PANTHER" id="PTHR46453:SF5">
    <property type="entry name" value="PROTEIN KINASE C-BINDING PROTEIN 1 ISOFORM X1"/>
    <property type="match status" value="1"/>
</dbReference>
<evidence type="ECO:0000256" key="3">
    <source>
        <dbReference type="ARBA" id="ARBA00022454"/>
    </source>
</evidence>
<dbReference type="GO" id="GO:0005737">
    <property type="term" value="C:cytoplasm"/>
    <property type="evidence" value="ECO:0007669"/>
    <property type="project" value="TreeGrafter"/>
</dbReference>
<evidence type="ECO:0000256" key="5">
    <source>
        <dbReference type="ARBA" id="ARBA00022771"/>
    </source>
</evidence>
<dbReference type="PRINTS" id="PR00503">
    <property type="entry name" value="BROMODOMAIN"/>
</dbReference>
<feature type="region of interest" description="Disordered" evidence="15">
    <location>
        <begin position="715"/>
        <end position="741"/>
    </location>
</feature>
<dbReference type="InterPro" id="IPR013083">
    <property type="entry name" value="Znf_RING/FYVE/PHD"/>
</dbReference>
<keyword evidence="5 13" id="KW-0863">Zinc-finger</keyword>
<evidence type="ECO:0000256" key="7">
    <source>
        <dbReference type="ARBA" id="ARBA00022853"/>
    </source>
</evidence>
<feature type="domain" description="MYND-type" evidence="19">
    <location>
        <begin position="1268"/>
        <end position="1302"/>
    </location>
</feature>
<feature type="region of interest" description="Disordered" evidence="15">
    <location>
        <begin position="1"/>
        <end position="20"/>
    </location>
</feature>